<gene>
    <name evidence="3" type="ORF">DAMNIGENAA_26710</name>
</gene>
<dbReference type="GO" id="GO:0008757">
    <property type="term" value="F:S-adenosylmethionine-dependent methyltransferase activity"/>
    <property type="evidence" value="ECO:0007669"/>
    <property type="project" value="InterPro"/>
</dbReference>
<evidence type="ECO:0000259" key="2">
    <source>
        <dbReference type="Pfam" id="PF08241"/>
    </source>
</evidence>
<dbReference type="InterPro" id="IPR007684">
    <property type="entry name" value="Znf_Ogr/Delta"/>
</dbReference>
<comment type="caution">
    <text evidence="3">The sequence shown here is derived from an EMBL/GenBank/DDBJ whole genome shotgun (WGS) entry which is preliminary data.</text>
</comment>
<dbReference type="SUPFAM" id="SSF53335">
    <property type="entry name" value="S-adenosyl-L-methionine-dependent methyltransferases"/>
    <property type="match status" value="1"/>
</dbReference>
<feature type="domain" description="Zinc finger Ogr/Delta-type" evidence="1">
    <location>
        <begin position="270"/>
        <end position="315"/>
    </location>
</feature>
<evidence type="ECO:0000259" key="1">
    <source>
        <dbReference type="Pfam" id="PF04606"/>
    </source>
</evidence>
<keyword evidence="4" id="KW-1185">Reference proteome</keyword>
<organism evidence="3 4">
    <name type="scientific">Desulforhabdus amnigena</name>
    <dbReference type="NCBI Taxonomy" id="40218"/>
    <lineage>
        <taxon>Bacteria</taxon>
        <taxon>Pseudomonadati</taxon>
        <taxon>Thermodesulfobacteriota</taxon>
        <taxon>Syntrophobacteria</taxon>
        <taxon>Syntrophobacterales</taxon>
        <taxon>Syntrophobacteraceae</taxon>
        <taxon>Desulforhabdus</taxon>
    </lineage>
</organism>
<dbReference type="PANTHER" id="PTHR43036">
    <property type="entry name" value="OSJNBB0011N17.9 PROTEIN"/>
    <property type="match status" value="1"/>
</dbReference>
<dbReference type="Proteomes" id="UP001144372">
    <property type="component" value="Unassembled WGS sequence"/>
</dbReference>
<protein>
    <recommendedName>
        <fullName evidence="5">Class I SAM-dependent methyltransferase</fullName>
    </recommendedName>
</protein>
<evidence type="ECO:0000313" key="3">
    <source>
        <dbReference type="EMBL" id="GLI35238.1"/>
    </source>
</evidence>
<dbReference type="Pfam" id="PF08241">
    <property type="entry name" value="Methyltransf_11"/>
    <property type="match status" value="1"/>
</dbReference>
<evidence type="ECO:0000313" key="4">
    <source>
        <dbReference type="Proteomes" id="UP001144372"/>
    </source>
</evidence>
<name>A0A9W6FUR8_9BACT</name>
<dbReference type="InterPro" id="IPR013216">
    <property type="entry name" value="Methyltransf_11"/>
</dbReference>
<dbReference type="RefSeq" id="WP_281794868.1">
    <property type="nucleotide sequence ID" value="NZ_BSDR01000001.1"/>
</dbReference>
<dbReference type="Gene3D" id="3.40.50.150">
    <property type="entry name" value="Vaccinia Virus protein VP39"/>
    <property type="match status" value="1"/>
</dbReference>
<accession>A0A9W6FUR8</accession>
<dbReference type="AlphaFoldDB" id="A0A9W6FUR8"/>
<proteinExistence type="predicted"/>
<sequence>MSAIAEKHATHSSPYDLFAPGAFSRMDETDDKSFYARDRFVQHLDRLALSTVEKLVGELINEEKPVILDLMAGWDSHIPNTLSPSRVVGLGLNRNELTQNKALSDFVIHDLNEETALPFPDNTFDAVINTVSVDYMTRPFEVFSEVKRILKPGGLFLVIFSNRMFPQKATRVWQESSEQERVVMVEQFFNLTEGFEKPRTFVSKGRPRPKDDKYAHLGIPSDPVYAVYADKKGAPAHKKPRPEVRVYSEHEWSDEELKQRMQNVKHTLLCPYCGEKMKKWRVPVSPFSTWDIEFAYICFNDECGYLLRGWESMSRQGNRGYSYRVMYDPARNCCMPLPVPTLHALKEGIVEDEE</sequence>
<evidence type="ECO:0008006" key="5">
    <source>
        <dbReference type="Google" id="ProtNLM"/>
    </source>
</evidence>
<dbReference type="InterPro" id="IPR029063">
    <property type="entry name" value="SAM-dependent_MTases_sf"/>
</dbReference>
<reference evidence="3" key="1">
    <citation type="submission" date="2022-12" db="EMBL/GenBank/DDBJ databases">
        <title>Reference genome sequencing for broad-spectrum identification of bacterial and archaeal isolates by mass spectrometry.</title>
        <authorList>
            <person name="Sekiguchi Y."/>
            <person name="Tourlousse D.M."/>
        </authorList>
    </citation>
    <scope>NUCLEOTIDE SEQUENCE</scope>
    <source>
        <strain evidence="3">ASRB1</strain>
    </source>
</reference>
<feature type="domain" description="Methyltransferase type 11" evidence="2">
    <location>
        <begin position="86"/>
        <end position="157"/>
    </location>
</feature>
<dbReference type="EMBL" id="BSDR01000001">
    <property type="protein sequence ID" value="GLI35238.1"/>
    <property type="molecule type" value="Genomic_DNA"/>
</dbReference>
<dbReference type="PANTHER" id="PTHR43036:SF2">
    <property type="entry name" value="OS04G0481300 PROTEIN"/>
    <property type="match status" value="1"/>
</dbReference>
<dbReference type="Pfam" id="PF04606">
    <property type="entry name" value="Ogr_Delta"/>
    <property type="match status" value="1"/>
</dbReference>
<dbReference type="CDD" id="cd02440">
    <property type="entry name" value="AdoMet_MTases"/>
    <property type="match status" value="1"/>
</dbReference>